<evidence type="ECO:0000256" key="8">
    <source>
        <dbReference type="ARBA" id="ARBA00023277"/>
    </source>
</evidence>
<dbReference type="InterPro" id="IPR029056">
    <property type="entry name" value="Ribokinase-like"/>
</dbReference>
<comment type="caution">
    <text evidence="9">Lacks conserved residue(s) required for the propagation of feature annotation.</text>
</comment>
<feature type="binding site" evidence="9">
    <location>
        <position position="255"/>
    </location>
    <ligand>
        <name>K(+)</name>
        <dbReference type="ChEBI" id="CHEBI:29103"/>
    </ligand>
</feature>
<organism evidence="11 12">
    <name type="scientific">Thalassobacter stenotrophicus</name>
    <dbReference type="NCBI Taxonomy" id="266809"/>
    <lineage>
        <taxon>Bacteria</taxon>
        <taxon>Pseudomonadati</taxon>
        <taxon>Pseudomonadota</taxon>
        <taxon>Alphaproteobacteria</taxon>
        <taxon>Rhodobacterales</taxon>
        <taxon>Roseobacteraceae</taxon>
        <taxon>Thalassobacter</taxon>
    </lineage>
</organism>
<feature type="binding site" evidence="9">
    <location>
        <position position="175"/>
    </location>
    <ligand>
        <name>ATP</name>
        <dbReference type="ChEBI" id="CHEBI:30616"/>
    </ligand>
</feature>
<proteinExistence type="inferred from homology"/>
<feature type="domain" description="Carbohydrate kinase PfkB" evidence="10">
    <location>
        <begin position="3"/>
        <end position="267"/>
    </location>
</feature>
<dbReference type="EMBL" id="CYRX01000026">
    <property type="protein sequence ID" value="CUH60593.1"/>
    <property type="molecule type" value="Genomic_DNA"/>
</dbReference>
<dbReference type="GO" id="GO:0046872">
    <property type="term" value="F:metal ion binding"/>
    <property type="evidence" value="ECO:0007669"/>
    <property type="project" value="UniProtKB-KW"/>
</dbReference>
<keyword evidence="6 9" id="KW-0460">Magnesium</keyword>
<dbReference type="GO" id="GO:0005524">
    <property type="term" value="F:ATP binding"/>
    <property type="evidence" value="ECO:0007669"/>
    <property type="project" value="UniProtKB-UniRule"/>
</dbReference>
<keyword evidence="9" id="KW-0963">Cytoplasm</keyword>
<comment type="similarity">
    <text evidence="9">Belongs to the carbohydrate kinase PfkB family. Ribokinase subfamily.</text>
</comment>
<dbReference type="InterPro" id="IPR002139">
    <property type="entry name" value="Ribo/fructo_kinase"/>
</dbReference>
<feature type="binding site" evidence="9">
    <location>
        <begin position="224"/>
        <end position="225"/>
    </location>
    <ligand>
        <name>ATP</name>
        <dbReference type="ChEBI" id="CHEBI:30616"/>
    </ligand>
</feature>
<evidence type="ECO:0000256" key="4">
    <source>
        <dbReference type="ARBA" id="ARBA00022777"/>
    </source>
</evidence>
<evidence type="ECO:0000256" key="2">
    <source>
        <dbReference type="ARBA" id="ARBA00022723"/>
    </source>
</evidence>
<dbReference type="UniPathway" id="UPA00916">
    <property type="reaction ID" value="UER00889"/>
</dbReference>
<evidence type="ECO:0000259" key="10">
    <source>
        <dbReference type="Pfam" id="PF00294"/>
    </source>
</evidence>
<evidence type="ECO:0000313" key="12">
    <source>
        <dbReference type="Proteomes" id="UP000051298"/>
    </source>
</evidence>
<sequence length="277" mass="28575">MTVWCLGSINADHFYTVPHLVEPGETLMVQNHSKGLGGKGANQSVAAARAGADVCHIGAVGPDGDWAVKALAGFGVDVSRVSRVDAPTAHAIIQVDVAGENAILVYPGANMMIAVPDFADAQPGDTLLLQNETNGTVEAARKAKAKGLRVVYSAAPFDAKSVQEILPFVDLLLVNALENASLETELGNIETDRVVTRGAKGAEWIGVAHLPAHPVIAIDTTGAGDCFAGTLVAALDGGASKEDALRRAIVASALQVTKKGTADAMPSKEDVDRVIGL</sequence>
<evidence type="ECO:0000313" key="11">
    <source>
        <dbReference type="EMBL" id="CUH60593.1"/>
    </source>
</evidence>
<evidence type="ECO:0000256" key="6">
    <source>
        <dbReference type="ARBA" id="ARBA00022842"/>
    </source>
</evidence>
<name>A0A0P1FI14_9RHOB</name>
<dbReference type="AlphaFoldDB" id="A0A0P1FI14"/>
<feature type="binding site" evidence="9">
    <location>
        <position position="132"/>
    </location>
    <ligand>
        <name>substrate</name>
    </ligand>
</feature>
<keyword evidence="5 9" id="KW-0067">ATP-binding</keyword>
<dbReference type="SUPFAM" id="SSF53613">
    <property type="entry name" value="Ribokinase-like"/>
    <property type="match status" value="1"/>
</dbReference>
<comment type="cofactor">
    <cofactor evidence="9">
        <name>Mg(2+)</name>
        <dbReference type="ChEBI" id="CHEBI:18420"/>
    </cofactor>
    <text evidence="9">Requires a divalent cation, most likely magnesium in vivo, as an electrophilic catalyst to aid phosphoryl group transfer. It is the chelate of the metal and the nucleotide that is the actual substrate.</text>
</comment>
<comment type="subcellular location">
    <subcellularLocation>
        <location evidence="9">Cytoplasm</location>
    </subcellularLocation>
</comment>
<feature type="binding site" evidence="9">
    <location>
        <position position="221"/>
    </location>
    <ligand>
        <name>K(+)</name>
        <dbReference type="ChEBI" id="CHEBI:29103"/>
    </ligand>
</feature>
<dbReference type="STRING" id="266809.PM03_13670"/>
<dbReference type="GO" id="GO:0005737">
    <property type="term" value="C:cytoplasm"/>
    <property type="evidence" value="ECO:0007669"/>
    <property type="project" value="UniProtKB-SubCell"/>
</dbReference>
<protein>
    <recommendedName>
        <fullName evidence="9">Ribokinase</fullName>
        <shortName evidence="9">RK</shortName>
        <ecNumber evidence="9">2.7.1.15</ecNumber>
    </recommendedName>
</protein>
<feature type="binding site" evidence="9">
    <location>
        <begin position="196"/>
        <end position="201"/>
    </location>
    <ligand>
        <name>ATP</name>
        <dbReference type="ChEBI" id="CHEBI:30616"/>
    </ligand>
</feature>
<comment type="catalytic activity">
    <reaction evidence="9">
        <text>D-ribose + ATP = D-ribose 5-phosphate + ADP + H(+)</text>
        <dbReference type="Rhea" id="RHEA:13697"/>
        <dbReference type="ChEBI" id="CHEBI:15378"/>
        <dbReference type="ChEBI" id="CHEBI:30616"/>
        <dbReference type="ChEBI" id="CHEBI:47013"/>
        <dbReference type="ChEBI" id="CHEBI:78346"/>
        <dbReference type="ChEBI" id="CHEBI:456216"/>
        <dbReference type="EC" id="2.7.1.15"/>
    </reaction>
</comment>
<evidence type="ECO:0000256" key="7">
    <source>
        <dbReference type="ARBA" id="ARBA00022958"/>
    </source>
</evidence>
<dbReference type="CDD" id="cd01174">
    <property type="entry name" value="ribokinase"/>
    <property type="match status" value="1"/>
</dbReference>
<dbReference type="InterPro" id="IPR011877">
    <property type="entry name" value="Ribokinase"/>
</dbReference>
<dbReference type="GO" id="GO:0019303">
    <property type="term" value="P:D-ribose catabolic process"/>
    <property type="evidence" value="ECO:0007669"/>
    <property type="project" value="UniProtKB-UniRule"/>
</dbReference>
<reference evidence="11 12" key="1">
    <citation type="submission" date="2015-09" db="EMBL/GenBank/DDBJ databases">
        <authorList>
            <consortium name="Swine Surveillance"/>
        </authorList>
    </citation>
    <scope>NUCLEOTIDE SEQUENCE [LARGE SCALE GENOMIC DNA]</scope>
    <source>
        <strain evidence="11 12">CECT 5294</strain>
    </source>
</reference>
<dbReference type="PANTHER" id="PTHR10584:SF166">
    <property type="entry name" value="RIBOKINASE"/>
    <property type="match status" value="1"/>
</dbReference>
<keyword evidence="7 9" id="KW-0630">Potassium</keyword>
<feature type="binding site" evidence="9">
    <location>
        <begin position="10"/>
        <end position="12"/>
    </location>
    <ligand>
        <name>substrate</name>
    </ligand>
</feature>
<dbReference type="PANTHER" id="PTHR10584">
    <property type="entry name" value="SUGAR KINASE"/>
    <property type="match status" value="1"/>
</dbReference>
<feature type="binding site" evidence="9">
    <location>
        <position position="219"/>
    </location>
    <ligand>
        <name>K(+)</name>
        <dbReference type="ChEBI" id="CHEBI:29103"/>
    </ligand>
</feature>
<comment type="function">
    <text evidence="9">Catalyzes the phosphorylation of ribose at O-5 in a reaction requiring ATP and magnesium. The resulting D-ribose-5-phosphate can then be used either for sythesis of nucleotides, histidine, and tryptophan, or as a component of the pentose phosphate pathway.</text>
</comment>
<dbReference type="InterPro" id="IPR011611">
    <property type="entry name" value="PfkB_dom"/>
</dbReference>
<dbReference type="Pfam" id="PF00294">
    <property type="entry name" value="PfkB"/>
    <property type="match status" value="1"/>
</dbReference>
<evidence type="ECO:0000256" key="3">
    <source>
        <dbReference type="ARBA" id="ARBA00022741"/>
    </source>
</evidence>
<feature type="binding site" evidence="9">
    <location>
        <position position="258"/>
    </location>
    <ligand>
        <name>K(+)</name>
        <dbReference type="ChEBI" id="CHEBI:29103"/>
    </ligand>
</feature>
<evidence type="ECO:0000256" key="9">
    <source>
        <dbReference type="HAMAP-Rule" id="MF_01987"/>
    </source>
</evidence>
<comment type="pathway">
    <text evidence="9">Carbohydrate metabolism; D-ribose degradation; D-ribose 5-phosphate from beta-D-ribopyranose: step 2/2.</text>
</comment>
<feature type="binding site" evidence="9">
    <location>
        <position position="225"/>
    </location>
    <ligand>
        <name>substrate</name>
    </ligand>
</feature>
<dbReference type="Proteomes" id="UP000051298">
    <property type="component" value="Unassembled WGS sequence"/>
</dbReference>
<accession>A0A0P1FI14</accession>
<evidence type="ECO:0000256" key="1">
    <source>
        <dbReference type="ARBA" id="ARBA00022679"/>
    </source>
</evidence>
<feature type="binding site" evidence="9">
    <location>
        <position position="260"/>
    </location>
    <ligand>
        <name>K(+)</name>
        <dbReference type="ChEBI" id="CHEBI:29103"/>
    </ligand>
</feature>
<gene>
    <name evidence="9 11" type="primary">rbsK</name>
    <name evidence="11" type="ORF">THS5294_01888</name>
</gene>
<dbReference type="EC" id="2.7.1.15" evidence="9"/>
<feature type="active site" description="Proton acceptor" evidence="9">
    <location>
        <position position="225"/>
    </location>
</feature>
<keyword evidence="1 9" id="KW-0808">Transferase</keyword>
<keyword evidence="3 9" id="KW-0547">Nucleotide-binding</keyword>
<dbReference type="eggNOG" id="COG0524">
    <property type="taxonomic scope" value="Bacteria"/>
</dbReference>
<dbReference type="PRINTS" id="PR00990">
    <property type="entry name" value="RIBOKINASE"/>
</dbReference>
<keyword evidence="4 9" id="KW-0418">Kinase</keyword>
<feature type="binding site" evidence="9">
    <location>
        <begin position="38"/>
        <end position="42"/>
    </location>
    <ligand>
        <name>substrate</name>
    </ligand>
</feature>
<dbReference type="HAMAP" id="MF_01987">
    <property type="entry name" value="Ribokinase"/>
    <property type="match status" value="1"/>
</dbReference>
<dbReference type="RefSeq" id="WP_058123525.1">
    <property type="nucleotide sequence ID" value="NZ_CYRX01000026.1"/>
</dbReference>
<comment type="subunit">
    <text evidence="9">Homodimer.</text>
</comment>
<keyword evidence="8 9" id="KW-0119">Carbohydrate metabolism</keyword>
<keyword evidence="2 9" id="KW-0479">Metal-binding</keyword>
<evidence type="ECO:0000256" key="5">
    <source>
        <dbReference type="ARBA" id="ARBA00022840"/>
    </source>
</evidence>
<comment type="activity regulation">
    <text evidence="9">Activated by a monovalent cation that binds near, but not in, the active site. The most likely occupant of the site in vivo is potassium. Ion binding induces a conformational change that may alter substrate affinity.</text>
</comment>
<dbReference type="Gene3D" id="3.40.1190.20">
    <property type="match status" value="1"/>
</dbReference>
<dbReference type="GO" id="GO:0004747">
    <property type="term" value="F:ribokinase activity"/>
    <property type="evidence" value="ECO:0007669"/>
    <property type="project" value="UniProtKB-UniRule"/>
</dbReference>